<sequence length="107" mass="11708">MDQKLADATHVVDGATPVLTTNITIDSEAGQFLRQNRELMLVRIISNNVSPIGGTFEVKVEIIYGTVVTKSAKLVASITKASYFDIWNGIQEKKRVLAVHGMLDFTG</sequence>
<keyword evidence="2" id="KW-1185">Reference proteome</keyword>
<accession>A0AAW1WCK4</accession>
<dbReference type="AlphaFoldDB" id="A0AAW1WCK4"/>
<organism evidence="1 2">
    <name type="scientific">Rubus argutus</name>
    <name type="common">Southern blackberry</name>
    <dbReference type="NCBI Taxonomy" id="59490"/>
    <lineage>
        <taxon>Eukaryota</taxon>
        <taxon>Viridiplantae</taxon>
        <taxon>Streptophyta</taxon>
        <taxon>Embryophyta</taxon>
        <taxon>Tracheophyta</taxon>
        <taxon>Spermatophyta</taxon>
        <taxon>Magnoliopsida</taxon>
        <taxon>eudicotyledons</taxon>
        <taxon>Gunneridae</taxon>
        <taxon>Pentapetalae</taxon>
        <taxon>rosids</taxon>
        <taxon>fabids</taxon>
        <taxon>Rosales</taxon>
        <taxon>Rosaceae</taxon>
        <taxon>Rosoideae</taxon>
        <taxon>Rosoideae incertae sedis</taxon>
        <taxon>Rubus</taxon>
    </lineage>
</organism>
<evidence type="ECO:0000313" key="1">
    <source>
        <dbReference type="EMBL" id="KAK9921724.1"/>
    </source>
</evidence>
<name>A0AAW1WCK4_RUBAR</name>
<protein>
    <submittedName>
        <fullName evidence="1">Uncharacterized protein</fullName>
    </submittedName>
</protein>
<gene>
    <name evidence="1" type="ORF">M0R45_030223</name>
</gene>
<dbReference type="EMBL" id="JBEDUW010000006">
    <property type="protein sequence ID" value="KAK9921724.1"/>
    <property type="molecule type" value="Genomic_DNA"/>
</dbReference>
<comment type="caution">
    <text evidence="1">The sequence shown here is derived from an EMBL/GenBank/DDBJ whole genome shotgun (WGS) entry which is preliminary data.</text>
</comment>
<reference evidence="1 2" key="1">
    <citation type="journal article" date="2023" name="G3 (Bethesda)">
        <title>A chromosome-length genome assembly and annotation of blackberry (Rubus argutus, cv. 'Hillquist').</title>
        <authorList>
            <person name="Bruna T."/>
            <person name="Aryal R."/>
            <person name="Dudchenko O."/>
            <person name="Sargent D.J."/>
            <person name="Mead D."/>
            <person name="Buti M."/>
            <person name="Cavallini A."/>
            <person name="Hytonen T."/>
            <person name="Andres J."/>
            <person name="Pham M."/>
            <person name="Weisz D."/>
            <person name="Mascagni F."/>
            <person name="Usai G."/>
            <person name="Natali L."/>
            <person name="Bassil N."/>
            <person name="Fernandez G.E."/>
            <person name="Lomsadze A."/>
            <person name="Armour M."/>
            <person name="Olukolu B."/>
            <person name="Poorten T."/>
            <person name="Britton C."/>
            <person name="Davik J."/>
            <person name="Ashrafi H."/>
            <person name="Aiden E.L."/>
            <person name="Borodovsky M."/>
            <person name="Worthington M."/>
        </authorList>
    </citation>
    <scope>NUCLEOTIDE SEQUENCE [LARGE SCALE GENOMIC DNA]</scope>
    <source>
        <strain evidence="1">PI 553951</strain>
    </source>
</reference>
<proteinExistence type="predicted"/>
<dbReference type="Proteomes" id="UP001457282">
    <property type="component" value="Unassembled WGS sequence"/>
</dbReference>
<evidence type="ECO:0000313" key="2">
    <source>
        <dbReference type="Proteomes" id="UP001457282"/>
    </source>
</evidence>